<feature type="chain" id="PRO_5015636383" evidence="1">
    <location>
        <begin position="20"/>
        <end position="115"/>
    </location>
</feature>
<evidence type="ECO:0000313" key="2">
    <source>
        <dbReference type="EMBL" id="PTB43724.1"/>
    </source>
</evidence>
<evidence type="ECO:0000313" key="3">
    <source>
        <dbReference type="Proteomes" id="UP000240493"/>
    </source>
</evidence>
<keyword evidence="3" id="KW-1185">Reference proteome</keyword>
<dbReference type="EMBL" id="KZ679259">
    <property type="protein sequence ID" value="PTB43724.1"/>
    <property type="molecule type" value="Genomic_DNA"/>
</dbReference>
<dbReference type="AlphaFoldDB" id="A0A2T3ZFY4"/>
<protein>
    <submittedName>
        <fullName evidence="2">Uncharacterized protein</fullName>
    </submittedName>
</protein>
<organism evidence="2 3">
    <name type="scientific">Trichoderma asperellum (strain ATCC 204424 / CBS 433.97 / NBRC 101777)</name>
    <dbReference type="NCBI Taxonomy" id="1042311"/>
    <lineage>
        <taxon>Eukaryota</taxon>
        <taxon>Fungi</taxon>
        <taxon>Dikarya</taxon>
        <taxon>Ascomycota</taxon>
        <taxon>Pezizomycotina</taxon>
        <taxon>Sordariomycetes</taxon>
        <taxon>Hypocreomycetidae</taxon>
        <taxon>Hypocreales</taxon>
        <taxon>Hypocreaceae</taxon>
        <taxon>Trichoderma</taxon>
    </lineage>
</organism>
<feature type="signal peptide" evidence="1">
    <location>
        <begin position="1"/>
        <end position="19"/>
    </location>
</feature>
<keyword evidence="1" id="KW-0732">Signal</keyword>
<evidence type="ECO:0000256" key="1">
    <source>
        <dbReference type="SAM" id="SignalP"/>
    </source>
</evidence>
<sequence length="115" mass="11948">MRSSSIVAVAISFGTSVVATGGFQVNAYEYGCGNGYVGQIDLDNWNGGWTPCASWGQPNAWYLNVANNWSGSNICCFAYADAACSQPVSGLFDGSGGCAYTSGNGVPYIMCHSCV</sequence>
<gene>
    <name evidence="2" type="ORF">M441DRAFT_45639</name>
</gene>
<name>A0A2T3ZFY4_TRIA4</name>
<reference evidence="2 3" key="1">
    <citation type="submission" date="2016-07" db="EMBL/GenBank/DDBJ databases">
        <title>Multiple horizontal gene transfer events from other fungi enriched the ability of initially mycotrophic Trichoderma (Ascomycota) to feed on dead plant biomass.</title>
        <authorList>
            <consortium name="DOE Joint Genome Institute"/>
            <person name="Aerts A."/>
            <person name="Atanasova L."/>
            <person name="Chenthamara K."/>
            <person name="Zhang J."/>
            <person name="Grujic M."/>
            <person name="Henrissat B."/>
            <person name="Kuo A."/>
            <person name="Salamov A."/>
            <person name="Lipzen A."/>
            <person name="Labutti K."/>
            <person name="Barry K."/>
            <person name="Miao Y."/>
            <person name="Rahimi M.J."/>
            <person name="Shen Q."/>
            <person name="Grigoriev I.V."/>
            <person name="Kubicek C.P."/>
            <person name="Druzhinina I.S."/>
        </authorList>
    </citation>
    <scope>NUCLEOTIDE SEQUENCE [LARGE SCALE GENOMIC DNA]</scope>
    <source>
        <strain evidence="2 3">CBS 433.97</strain>
    </source>
</reference>
<dbReference type="Proteomes" id="UP000240493">
    <property type="component" value="Unassembled WGS sequence"/>
</dbReference>
<accession>A0A2T3ZFY4</accession>
<proteinExistence type="predicted"/>